<organism evidence="1 2">
    <name type="scientific">Haematococcus lacustris</name>
    <name type="common">Green alga</name>
    <name type="synonym">Haematococcus pluvialis</name>
    <dbReference type="NCBI Taxonomy" id="44745"/>
    <lineage>
        <taxon>Eukaryota</taxon>
        <taxon>Viridiplantae</taxon>
        <taxon>Chlorophyta</taxon>
        <taxon>core chlorophytes</taxon>
        <taxon>Chlorophyceae</taxon>
        <taxon>CS clade</taxon>
        <taxon>Chlamydomonadales</taxon>
        <taxon>Haematococcaceae</taxon>
        <taxon>Haematococcus</taxon>
    </lineage>
</organism>
<protein>
    <submittedName>
        <fullName evidence="1">Uncharacterized protein</fullName>
    </submittedName>
</protein>
<dbReference type="Proteomes" id="UP000485058">
    <property type="component" value="Unassembled WGS sequence"/>
</dbReference>
<keyword evidence="2" id="KW-1185">Reference proteome</keyword>
<proteinExistence type="predicted"/>
<gene>
    <name evidence="1" type="ORF">HaLaN_27023</name>
</gene>
<evidence type="ECO:0000313" key="2">
    <source>
        <dbReference type="Proteomes" id="UP000485058"/>
    </source>
</evidence>
<dbReference type="EMBL" id="BLLF01003911">
    <property type="protein sequence ID" value="GFH28518.1"/>
    <property type="molecule type" value="Genomic_DNA"/>
</dbReference>
<dbReference type="AlphaFoldDB" id="A0A6A0A7M2"/>
<sequence>MLRSLLNPFRALVAEQGSRILKPCSSLRGYAGHHDDDHEVSYERPPLVYDNMVTFNVVDLNGKRHEVKGIIGSPLNEVLIEAGQHIPNYKPDSASGDAIQRTFRDIVQENVRDSSFLASYVPVTPALNKMTIGFGAIKPWILHTEWAFSGLHDDPTTQFEERTVEIHS</sequence>
<accession>A0A6A0A7M2</accession>
<comment type="caution">
    <text evidence="1">The sequence shown here is derived from an EMBL/GenBank/DDBJ whole genome shotgun (WGS) entry which is preliminary data.</text>
</comment>
<reference evidence="1 2" key="1">
    <citation type="submission" date="2020-02" db="EMBL/GenBank/DDBJ databases">
        <title>Draft genome sequence of Haematococcus lacustris strain NIES-144.</title>
        <authorList>
            <person name="Morimoto D."/>
            <person name="Nakagawa S."/>
            <person name="Yoshida T."/>
            <person name="Sawayama S."/>
        </authorList>
    </citation>
    <scope>NUCLEOTIDE SEQUENCE [LARGE SCALE GENOMIC DNA]</scope>
    <source>
        <strain evidence="1 2">NIES-144</strain>
    </source>
</reference>
<evidence type="ECO:0000313" key="1">
    <source>
        <dbReference type="EMBL" id="GFH28518.1"/>
    </source>
</evidence>
<name>A0A6A0A7M2_HAELA</name>